<proteinExistence type="predicted"/>
<feature type="domain" description="Teneurin NHL" evidence="6">
    <location>
        <begin position="699"/>
        <end position="835"/>
    </location>
</feature>
<keyword evidence="1" id="KW-0245">EGF-like domain</keyword>
<dbReference type="Pfam" id="PF25021">
    <property type="entry name" value="TEN_NHL"/>
    <property type="match status" value="2"/>
</dbReference>
<dbReference type="EMBL" id="QGUI02000048">
    <property type="protein sequence ID" value="MFO7191754.1"/>
    <property type="molecule type" value="Genomic_DNA"/>
</dbReference>
<dbReference type="PANTHER" id="PTHR11219:SF69">
    <property type="entry name" value="TENEURIN-A"/>
    <property type="match status" value="1"/>
</dbReference>
<accession>A0ABD6FFR7</accession>
<evidence type="ECO:0000256" key="2">
    <source>
        <dbReference type="ARBA" id="ARBA00022737"/>
    </source>
</evidence>
<dbReference type="InterPro" id="IPR056822">
    <property type="entry name" value="TEN_NHL"/>
</dbReference>
<feature type="transmembrane region" description="Helical" evidence="5">
    <location>
        <begin position="876"/>
        <end position="903"/>
    </location>
</feature>
<dbReference type="InterPro" id="IPR011042">
    <property type="entry name" value="6-blade_b-propeller_TolB-like"/>
</dbReference>
<evidence type="ECO:0000313" key="7">
    <source>
        <dbReference type="EMBL" id="MFO7191754.1"/>
    </source>
</evidence>
<evidence type="ECO:0000259" key="6">
    <source>
        <dbReference type="Pfam" id="PF25021"/>
    </source>
</evidence>
<dbReference type="AlphaFoldDB" id="A0ABD6FFR7"/>
<feature type="domain" description="Teneurin NHL" evidence="6">
    <location>
        <begin position="297"/>
        <end position="516"/>
    </location>
</feature>
<evidence type="ECO:0000256" key="4">
    <source>
        <dbReference type="SAM" id="MobiDB-lite"/>
    </source>
</evidence>
<keyword evidence="2" id="KW-0677">Repeat</keyword>
<protein>
    <recommendedName>
        <fullName evidence="6">Teneurin NHL domain-containing protein</fullName>
    </recommendedName>
</protein>
<comment type="caution">
    <text evidence="7">The sequence shown here is derived from an EMBL/GenBank/DDBJ whole genome shotgun (WGS) entry which is preliminary data.</text>
</comment>
<dbReference type="PANTHER" id="PTHR11219">
    <property type="entry name" value="TENEURIN AND N-ACETYLGLUCOSAMINE-1-PHOSPHODIESTER ALPHA-N-ACETYLGLUCOSAMINIDASE"/>
    <property type="match status" value="1"/>
</dbReference>
<dbReference type="InterPro" id="IPR051216">
    <property type="entry name" value="Teneurin"/>
</dbReference>
<feature type="region of interest" description="Disordered" evidence="4">
    <location>
        <begin position="234"/>
        <end position="259"/>
    </location>
</feature>
<evidence type="ECO:0000256" key="5">
    <source>
        <dbReference type="SAM" id="Phobius"/>
    </source>
</evidence>
<evidence type="ECO:0000256" key="3">
    <source>
        <dbReference type="ARBA" id="ARBA00023157"/>
    </source>
</evidence>
<dbReference type="Proteomes" id="UP000249324">
    <property type="component" value="Unassembled WGS sequence"/>
</dbReference>
<dbReference type="Gene3D" id="2.120.10.30">
    <property type="entry name" value="TolB, C-terminal domain"/>
    <property type="match status" value="5"/>
</dbReference>
<keyword evidence="5" id="KW-1133">Transmembrane helix</keyword>
<keyword evidence="5" id="KW-0472">Membrane</keyword>
<keyword evidence="3" id="KW-1015">Disulfide bond</keyword>
<name>A0ABD6FFR7_9PSEU</name>
<keyword evidence="5" id="KW-0812">Transmembrane</keyword>
<evidence type="ECO:0000256" key="1">
    <source>
        <dbReference type="ARBA" id="ARBA00022536"/>
    </source>
</evidence>
<dbReference type="SUPFAM" id="SSF63829">
    <property type="entry name" value="Calcium-dependent phosphotriesterase"/>
    <property type="match status" value="3"/>
</dbReference>
<evidence type="ECO:0000313" key="8">
    <source>
        <dbReference type="Proteomes" id="UP000249324"/>
    </source>
</evidence>
<reference evidence="7 8" key="1">
    <citation type="journal article" date="2021" name="BMC Genomics">
        <title>Genome-resolved metagenome and metatranscriptome analyses of thermophilic composting reveal key bacterial players and their metabolic interactions.</title>
        <authorList>
            <person name="Braga L.P.P."/>
            <person name="Pereira R.V."/>
            <person name="Martins L.F."/>
            <person name="Moura L.M.S."/>
            <person name="Sanchez F.B."/>
            <person name="Patane J.S.L."/>
            <person name="da Silva A.M."/>
            <person name="Setubal J.C."/>
        </authorList>
    </citation>
    <scope>NUCLEOTIDE SEQUENCE [LARGE SCALE GENOMIC DNA]</scope>
    <source>
        <strain evidence="7">ZC4RG45</strain>
    </source>
</reference>
<sequence>MADRHGNVKQLADAFPTDAFASRIDDIAVDRHGTVYLASSDRFVGRLDTHGKVTTLVTADDLPTDLPASTPDDEHFDDEPAFAIATDNAGNVVAADSRAASLWRITPDGTVTRLVGARGTGNSGHGGPADQAQVSQHLTDVAVDDEGTIYFVDAGNSSIKRIDADGTITSIAPAIHLHRPVRNIAIGPDGDILGSTHTQIVRVGTRRAQPGAAPQPSTWSPVAGADTGTVRTVAGGGHQGSRDDETFESSPPPVDTIPEHGLAPIGKGAVGPDGSYYIAEPARHVVSKIAPDGTRTVVAGTGNMGTEFSAADGEPARETDLSAPSSVAVGDDGELFIADPGAQRVWRVGPDGTIGTYLKTVDVQAPAGKGETTDISPTDVELDRHGQLYVADAGNAHIVKVSPAGKVTTVAGGGGSYAARLARQAIVEQPTALAVADDGTVYFAERWSSGPLHAVRGVRPDGRIFTVAGGFDDLGGYDGDGGQAPSARLNAPADLAVGPDGTLYIADSKNNRVRAVDRSGRISTVAGTGERTTSGDKGPATAAALHEPITVDVGSDGALVVGTSDRRIRVIDDGTISTLIDLREAGDQQAPRATDVQLNVVSSAAVDPTTGELYFADSGRFYRVDRAGRMHPVDSPALLSLFDNTPRPPTMMAIGPDGTLFVATDEAIWRLPDSGGPVLVAGYGAGRPEDGKIAWETALSQVYQVAVSPDGALYFVDRWGVFRVNDDGRLTAILDRSSQQHRFRIAPAADGVVYVADRAEHRVYRIGPDGKRTVVAGNGEGDVTTEDDYGDGGAATDAVLPSPSDVAVADDHTIYVASFGDIRRIAPNGEITTIHRGSSDSDGTVGPTQLWGVNGNGDLYFSQDGRIAVIANPAGIGFWADMLSTLAWAGALGVLAGAGYLVFRHRALAKAKPSSQYDPWSHSWSNP</sequence>
<gene>
    <name evidence="7" type="ORF">DIU77_005880</name>
</gene>
<organism evidence="7 8">
    <name type="scientific">Thermocrispum agreste</name>
    <dbReference type="NCBI Taxonomy" id="37925"/>
    <lineage>
        <taxon>Bacteria</taxon>
        <taxon>Bacillati</taxon>
        <taxon>Actinomycetota</taxon>
        <taxon>Actinomycetes</taxon>
        <taxon>Pseudonocardiales</taxon>
        <taxon>Pseudonocardiaceae</taxon>
        <taxon>Thermocrispum</taxon>
    </lineage>
</organism>